<accession>A0A2I1H6N1</accession>
<evidence type="ECO:0000313" key="5">
    <source>
        <dbReference type="Proteomes" id="UP000234323"/>
    </source>
</evidence>
<dbReference type="PANTHER" id="PTHR11102:SF160">
    <property type="entry name" value="ERAD-ASSOCIATED E3 UBIQUITIN-PROTEIN LIGASE COMPONENT HRD3"/>
    <property type="match status" value="1"/>
</dbReference>
<gene>
    <name evidence="4" type="ORF">RhiirA4_548251</name>
</gene>
<evidence type="ECO:0000256" key="2">
    <source>
        <dbReference type="SAM" id="Coils"/>
    </source>
</evidence>
<evidence type="ECO:0000256" key="3">
    <source>
        <dbReference type="SAM" id="MobiDB-lite"/>
    </source>
</evidence>
<reference evidence="4 5" key="1">
    <citation type="submission" date="2015-10" db="EMBL/GenBank/DDBJ databases">
        <title>Genome analyses suggest a sexual origin of heterokaryosis in a supposedly ancient asexual fungus.</title>
        <authorList>
            <person name="Ropars J."/>
            <person name="Sedzielewska K."/>
            <person name="Noel J."/>
            <person name="Charron P."/>
            <person name="Farinelli L."/>
            <person name="Marton T."/>
            <person name="Kruger M."/>
            <person name="Pelin A."/>
            <person name="Brachmann A."/>
            <person name="Corradi N."/>
        </authorList>
    </citation>
    <scope>NUCLEOTIDE SEQUENCE [LARGE SCALE GENOMIC DNA]</scope>
    <source>
        <strain evidence="4 5">A4</strain>
    </source>
</reference>
<feature type="coiled-coil region" evidence="2">
    <location>
        <begin position="388"/>
        <end position="415"/>
    </location>
</feature>
<dbReference type="InterPro" id="IPR011990">
    <property type="entry name" value="TPR-like_helical_dom_sf"/>
</dbReference>
<keyword evidence="2" id="KW-0175">Coiled coil</keyword>
<dbReference type="Proteomes" id="UP000234323">
    <property type="component" value="Unassembled WGS sequence"/>
</dbReference>
<sequence length="530" mass="61144">MSTELQNDDTSGSDTVSASISNPRTHSIRTESLFTESRASSILSQLSEIEQDDTFKPDEEQRKRVKNFLGYYECLIDNSNLSNLSNLSIPTISISTARIDLHKVINRKTDLKEGKHWVSTKIKESPYIKNTSLFVITGKGKKVIKDSKGNLLKIVGLTKKKSNYEEWTGTKFNEFPRWMQYVDHLLDGIPVKGLGNYEVFIKKAINTNEISEDTLEMLKSEAEREDDTNHKLALAGIYMKGNERNNGNYYETNKCYIEAKDLCLKAAKLGSIEAKLCLGYIYSVGFTKNKKSKLESDYQPNKAKKLFKKVARNKNDNRIARIAMRNIATLFHSEEIDPKLYEKVKNFGFRNKKPLYLQKAEKWYEKSLELKDSQSAYQLGLLYESNFNKSINDKIEENKKKAEELFEKAVSFEDDNLYAKAKLGRILINNKIDESRGLKLLKEAAEKLDMGQTYLGEFYEKTEDYVKAVEFYSKAARQNRGYYSHAAQYHLNKLKGDGRVTKNIKDILRNYSNERDYGYIGTEETFERIH</sequence>
<dbReference type="SMART" id="SM00671">
    <property type="entry name" value="SEL1"/>
    <property type="match status" value="4"/>
</dbReference>
<protein>
    <recommendedName>
        <fullName evidence="6">Sel1 repeat protein</fullName>
    </recommendedName>
</protein>
<dbReference type="VEuPathDB" id="FungiDB:RhiirFUN_013385"/>
<evidence type="ECO:0008006" key="6">
    <source>
        <dbReference type="Google" id="ProtNLM"/>
    </source>
</evidence>
<comment type="similarity">
    <text evidence="1">Belongs to the sel-1 family.</text>
</comment>
<dbReference type="PANTHER" id="PTHR11102">
    <property type="entry name" value="SEL-1-LIKE PROTEIN"/>
    <property type="match status" value="1"/>
</dbReference>
<organism evidence="4 5">
    <name type="scientific">Rhizophagus irregularis</name>
    <dbReference type="NCBI Taxonomy" id="588596"/>
    <lineage>
        <taxon>Eukaryota</taxon>
        <taxon>Fungi</taxon>
        <taxon>Fungi incertae sedis</taxon>
        <taxon>Mucoromycota</taxon>
        <taxon>Glomeromycotina</taxon>
        <taxon>Glomeromycetes</taxon>
        <taxon>Glomerales</taxon>
        <taxon>Glomeraceae</taxon>
        <taxon>Rhizophagus</taxon>
    </lineage>
</organism>
<feature type="region of interest" description="Disordered" evidence="3">
    <location>
        <begin position="1"/>
        <end position="32"/>
    </location>
</feature>
<comment type="caution">
    <text evidence="4">The sequence shown here is derived from an EMBL/GenBank/DDBJ whole genome shotgun (WGS) entry which is preliminary data.</text>
</comment>
<evidence type="ECO:0000313" key="4">
    <source>
        <dbReference type="EMBL" id="PKY54538.1"/>
    </source>
</evidence>
<dbReference type="InterPro" id="IPR050767">
    <property type="entry name" value="Sel1_AlgK"/>
</dbReference>
<dbReference type="EMBL" id="LLXI01001629">
    <property type="protein sequence ID" value="PKY54538.1"/>
    <property type="molecule type" value="Genomic_DNA"/>
</dbReference>
<dbReference type="InterPro" id="IPR006597">
    <property type="entry name" value="Sel1-like"/>
</dbReference>
<keyword evidence="5" id="KW-1185">Reference proteome</keyword>
<dbReference type="VEuPathDB" id="FungiDB:RhiirA1_537444"/>
<name>A0A2I1H6N1_9GLOM</name>
<dbReference type="SUPFAM" id="SSF81901">
    <property type="entry name" value="HCP-like"/>
    <property type="match status" value="1"/>
</dbReference>
<evidence type="ECO:0000256" key="1">
    <source>
        <dbReference type="ARBA" id="ARBA00038101"/>
    </source>
</evidence>
<dbReference type="Gene3D" id="1.25.40.10">
    <property type="entry name" value="Tetratricopeptide repeat domain"/>
    <property type="match status" value="2"/>
</dbReference>
<dbReference type="AlphaFoldDB" id="A0A2I1H6N1"/>
<dbReference type="VEuPathDB" id="FungiDB:FUN_016671"/>
<proteinExistence type="inferred from homology"/>